<feature type="domain" description="Cation efflux protein transmembrane" evidence="10">
    <location>
        <begin position="14"/>
        <end position="112"/>
    </location>
</feature>
<dbReference type="eggNOG" id="KOG1483">
    <property type="taxonomic scope" value="Eukaryota"/>
</dbReference>
<dbReference type="PANTHER" id="PTHR45820:SF5">
    <property type="entry name" value="DIFFUSION FACILITATOR FAMILY METAL ION TRANSPORTER, PUTATIVE-RELATED"/>
    <property type="match status" value="1"/>
</dbReference>
<keyword evidence="7 9" id="KW-0472">Membrane</keyword>
<dbReference type="GO" id="GO:0006882">
    <property type="term" value="P:intracellular zinc ion homeostasis"/>
    <property type="evidence" value="ECO:0007669"/>
    <property type="project" value="TreeGrafter"/>
</dbReference>
<organism evidence="12 13">
    <name type="scientific">Aspergillus terreus (strain NIH 2624 / FGSC A1156)</name>
    <dbReference type="NCBI Taxonomy" id="341663"/>
    <lineage>
        <taxon>Eukaryota</taxon>
        <taxon>Fungi</taxon>
        <taxon>Dikarya</taxon>
        <taxon>Ascomycota</taxon>
        <taxon>Pezizomycotina</taxon>
        <taxon>Eurotiomycetes</taxon>
        <taxon>Eurotiomycetidae</taxon>
        <taxon>Eurotiales</taxon>
        <taxon>Aspergillaceae</taxon>
        <taxon>Aspergillus</taxon>
        <taxon>Aspergillus subgen. Circumdati</taxon>
    </lineage>
</organism>
<feature type="transmembrane region" description="Helical" evidence="9">
    <location>
        <begin position="212"/>
        <end position="229"/>
    </location>
</feature>
<comment type="subcellular location">
    <subcellularLocation>
        <location evidence="1">Membrane</location>
        <topology evidence="1">Multi-pass membrane protein</topology>
    </subcellularLocation>
</comment>
<dbReference type="OMA" id="CFTIFVD"/>
<dbReference type="HOGENOM" id="CLU_013430_4_0_1"/>
<sequence length="365" mass="40052">MNFKISRIQRLSAVIGISTSFFIAEIAVGFYTGSLALVADAFHYLSDIVGFVVALVAAIVEQKSSPPQALTFGWQRSQLVGAFFNGVLLFGLGISVFLQSIERFIKLEKHDHGDGHGHSHGHDHAHEHPEYDQESGHVTNTNSSVLSDGKHAHHKHYLNASATKPKKGNFDLALMGVFIHIMGDCANNLGVIIAGLVIWLADYGGRYYADPAVSMAIAIMILFSSLPLIKRSGLILLQSAPDGVEHEDVKHDLEQIPGIRAVHELHIWRLNQKKSLASAHLVLENDDDLEFHKLAKTVNECFHAYGIHSVTLQPESRTGDKKDTSVTRVVSQGLEEGADGQGTTERCQLLCGNGSFYRPFTALRF</sequence>
<keyword evidence="6 9" id="KW-1133">Transmembrane helix</keyword>
<accession>Q0CAH3</accession>
<dbReference type="EMBL" id="CH476607">
    <property type="protein sequence ID" value="EAU30448.1"/>
    <property type="molecule type" value="Genomic_DNA"/>
</dbReference>
<dbReference type="InterPro" id="IPR002524">
    <property type="entry name" value="Cation_efflux"/>
</dbReference>
<evidence type="ECO:0000259" key="11">
    <source>
        <dbReference type="Pfam" id="PF16916"/>
    </source>
</evidence>
<evidence type="ECO:0000256" key="5">
    <source>
        <dbReference type="ARBA" id="ARBA00022833"/>
    </source>
</evidence>
<dbReference type="InterPro" id="IPR058533">
    <property type="entry name" value="Cation_efflux_TM"/>
</dbReference>
<dbReference type="Pfam" id="PF01545">
    <property type="entry name" value="Cation_efflux"/>
    <property type="match status" value="2"/>
</dbReference>
<feature type="domain" description="Cation efflux protein cytoplasmic" evidence="11">
    <location>
        <begin position="241"/>
        <end position="315"/>
    </location>
</feature>
<evidence type="ECO:0000259" key="10">
    <source>
        <dbReference type="Pfam" id="PF01545"/>
    </source>
</evidence>
<feature type="transmembrane region" description="Helical" evidence="9">
    <location>
        <begin position="80"/>
        <end position="98"/>
    </location>
</feature>
<dbReference type="PANTHER" id="PTHR45820">
    <property type="entry name" value="FI23527P1"/>
    <property type="match status" value="1"/>
</dbReference>
<evidence type="ECO:0000256" key="9">
    <source>
        <dbReference type="SAM" id="Phobius"/>
    </source>
</evidence>
<evidence type="ECO:0000256" key="7">
    <source>
        <dbReference type="ARBA" id="ARBA00023136"/>
    </source>
</evidence>
<evidence type="ECO:0000256" key="8">
    <source>
        <dbReference type="SAM" id="MobiDB-lite"/>
    </source>
</evidence>
<dbReference type="SUPFAM" id="SSF160240">
    <property type="entry name" value="Cation efflux protein cytoplasmic domain-like"/>
    <property type="match status" value="1"/>
</dbReference>
<feature type="transmembrane region" description="Helical" evidence="9">
    <location>
        <begin position="12"/>
        <end position="32"/>
    </location>
</feature>
<feature type="compositionally biased region" description="Polar residues" evidence="8">
    <location>
        <begin position="136"/>
        <end position="146"/>
    </location>
</feature>
<feature type="transmembrane region" description="Helical" evidence="9">
    <location>
        <begin position="172"/>
        <end position="200"/>
    </location>
</feature>
<dbReference type="Gene3D" id="1.20.1510.10">
    <property type="entry name" value="Cation efflux protein transmembrane domain"/>
    <property type="match status" value="1"/>
</dbReference>
<dbReference type="RefSeq" id="XP_001217933.1">
    <property type="nucleotide sequence ID" value="XM_001217932.1"/>
</dbReference>
<dbReference type="InterPro" id="IPR036837">
    <property type="entry name" value="Cation_efflux_CTD_sf"/>
</dbReference>
<keyword evidence="3" id="KW-0813">Transport</keyword>
<evidence type="ECO:0000256" key="2">
    <source>
        <dbReference type="ARBA" id="ARBA00008873"/>
    </source>
</evidence>
<keyword evidence="5" id="KW-0862">Zinc</keyword>
<feature type="domain" description="Cation efflux protein transmembrane" evidence="10">
    <location>
        <begin position="171"/>
        <end position="237"/>
    </location>
</feature>
<keyword evidence="4 9" id="KW-0812">Transmembrane</keyword>
<feature type="transmembrane region" description="Helical" evidence="9">
    <location>
        <begin position="44"/>
        <end position="60"/>
    </location>
</feature>
<name>Q0CAH3_ASPTN</name>
<dbReference type="VEuPathDB" id="FungiDB:ATEG_09311"/>
<reference evidence="13" key="1">
    <citation type="submission" date="2005-09" db="EMBL/GenBank/DDBJ databases">
        <title>Annotation of the Aspergillus terreus NIH2624 genome.</title>
        <authorList>
            <person name="Birren B.W."/>
            <person name="Lander E.S."/>
            <person name="Galagan J.E."/>
            <person name="Nusbaum C."/>
            <person name="Devon K."/>
            <person name="Henn M."/>
            <person name="Ma L.-J."/>
            <person name="Jaffe D.B."/>
            <person name="Butler J."/>
            <person name="Alvarez P."/>
            <person name="Gnerre S."/>
            <person name="Grabherr M."/>
            <person name="Kleber M."/>
            <person name="Mauceli E.W."/>
            <person name="Brockman W."/>
            <person name="Rounsley S."/>
            <person name="Young S.K."/>
            <person name="LaButti K."/>
            <person name="Pushparaj V."/>
            <person name="DeCaprio D."/>
            <person name="Crawford M."/>
            <person name="Koehrsen M."/>
            <person name="Engels R."/>
            <person name="Montgomery P."/>
            <person name="Pearson M."/>
            <person name="Howarth C."/>
            <person name="Larson L."/>
            <person name="Luoma S."/>
            <person name="White J."/>
            <person name="Alvarado L."/>
            <person name="Kodira C.D."/>
            <person name="Zeng Q."/>
            <person name="Oleary S."/>
            <person name="Yandava C."/>
            <person name="Denning D.W."/>
            <person name="Nierman W.C."/>
            <person name="Milne T."/>
            <person name="Madden K."/>
        </authorList>
    </citation>
    <scope>NUCLEOTIDE SEQUENCE [LARGE SCALE GENOMIC DNA]</scope>
    <source>
        <strain evidence="13">NIH 2624 / FGSC A1156</strain>
    </source>
</reference>
<feature type="region of interest" description="Disordered" evidence="8">
    <location>
        <begin position="112"/>
        <end position="148"/>
    </location>
</feature>
<dbReference type="InterPro" id="IPR027469">
    <property type="entry name" value="Cation_efflux_TMD_sf"/>
</dbReference>
<feature type="compositionally biased region" description="Basic and acidic residues" evidence="8">
    <location>
        <begin position="112"/>
        <end position="135"/>
    </location>
</feature>
<evidence type="ECO:0000256" key="1">
    <source>
        <dbReference type="ARBA" id="ARBA00004141"/>
    </source>
</evidence>
<evidence type="ECO:0000256" key="4">
    <source>
        <dbReference type="ARBA" id="ARBA00022692"/>
    </source>
</evidence>
<dbReference type="AlphaFoldDB" id="Q0CAH3"/>
<comment type="similarity">
    <text evidence="2">Belongs to the cation diffusion facilitator (CDF) transporter (TC 2.A.4) family. SLC30A subfamily.</text>
</comment>
<dbReference type="OrthoDB" id="9944568at2759"/>
<dbReference type="Proteomes" id="UP000007963">
    <property type="component" value="Unassembled WGS sequence"/>
</dbReference>
<evidence type="ECO:0000256" key="6">
    <source>
        <dbReference type="ARBA" id="ARBA00022989"/>
    </source>
</evidence>
<dbReference type="Pfam" id="PF16916">
    <property type="entry name" value="ZT_dimer"/>
    <property type="match status" value="1"/>
</dbReference>
<protein>
    <submittedName>
        <fullName evidence="12">Uncharacterized protein</fullName>
    </submittedName>
</protein>
<proteinExistence type="inferred from homology"/>
<dbReference type="NCBIfam" id="TIGR01297">
    <property type="entry name" value="CDF"/>
    <property type="match status" value="1"/>
</dbReference>
<dbReference type="GO" id="GO:0016020">
    <property type="term" value="C:membrane"/>
    <property type="evidence" value="ECO:0007669"/>
    <property type="project" value="UniProtKB-SubCell"/>
</dbReference>
<gene>
    <name evidence="12" type="ORF">ATEG_09311</name>
</gene>
<evidence type="ECO:0000313" key="12">
    <source>
        <dbReference type="EMBL" id="EAU30448.1"/>
    </source>
</evidence>
<evidence type="ECO:0000313" key="13">
    <source>
        <dbReference type="Proteomes" id="UP000007963"/>
    </source>
</evidence>
<dbReference type="STRING" id="341663.Q0CAH3"/>
<dbReference type="GO" id="GO:0005385">
    <property type="term" value="F:zinc ion transmembrane transporter activity"/>
    <property type="evidence" value="ECO:0007669"/>
    <property type="project" value="TreeGrafter"/>
</dbReference>
<dbReference type="SUPFAM" id="SSF161111">
    <property type="entry name" value="Cation efflux protein transmembrane domain-like"/>
    <property type="match status" value="1"/>
</dbReference>
<dbReference type="GeneID" id="4353981"/>
<evidence type="ECO:0000256" key="3">
    <source>
        <dbReference type="ARBA" id="ARBA00022448"/>
    </source>
</evidence>
<dbReference type="InterPro" id="IPR027470">
    <property type="entry name" value="Cation_efflux_CTD"/>
</dbReference>